<dbReference type="PROSITE" id="PS50279">
    <property type="entry name" value="BPTI_KUNITZ_2"/>
    <property type="match status" value="13"/>
</dbReference>
<dbReference type="InterPro" id="IPR003598">
    <property type="entry name" value="Ig_sub2"/>
</dbReference>
<dbReference type="EMBL" id="JARBDR010000657">
    <property type="protein sequence ID" value="KAJ8308387.1"/>
    <property type="molecule type" value="Genomic_DNA"/>
</dbReference>
<feature type="domain" description="BPTI/Kunitz inhibitor" evidence="5">
    <location>
        <begin position="130"/>
        <end position="180"/>
    </location>
</feature>
<feature type="domain" description="BPTI/Kunitz inhibitor" evidence="5">
    <location>
        <begin position="6"/>
        <end position="57"/>
    </location>
</feature>
<dbReference type="CDD" id="cd00109">
    <property type="entry name" value="Kunitz-type"/>
    <property type="match status" value="7"/>
</dbReference>
<dbReference type="SUPFAM" id="SSF48726">
    <property type="entry name" value="Immunoglobulin"/>
    <property type="match status" value="4"/>
</dbReference>
<feature type="domain" description="WAP" evidence="8">
    <location>
        <begin position="189"/>
        <end position="236"/>
    </location>
</feature>
<dbReference type="SUPFAM" id="SSF57256">
    <property type="entry name" value="Elafin-like"/>
    <property type="match status" value="2"/>
</dbReference>
<dbReference type="InterPro" id="IPR020901">
    <property type="entry name" value="Prtase_inh_Kunz-CS"/>
</dbReference>
<dbReference type="PANTHER" id="PTHR10083">
    <property type="entry name" value="KUNITZ-TYPE PROTEASE INHIBITOR-RELATED"/>
    <property type="match status" value="1"/>
</dbReference>
<feature type="domain" description="BPTI/Kunitz inhibitor" evidence="5">
    <location>
        <begin position="973"/>
        <end position="1023"/>
    </location>
</feature>
<evidence type="ECO:0000256" key="3">
    <source>
        <dbReference type="ARBA" id="ARBA00022900"/>
    </source>
</evidence>
<dbReference type="InterPro" id="IPR036880">
    <property type="entry name" value="Kunitz_BPTI_sf"/>
</dbReference>
<dbReference type="InterPro" id="IPR008197">
    <property type="entry name" value="WAP_dom"/>
</dbReference>
<feature type="domain" description="BPTI/Kunitz inhibitor" evidence="5">
    <location>
        <begin position="583"/>
        <end position="633"/>
    </location>
</feature>
<dbReference type="SUPFAM" id="SSF57362">
    <property type="entry name" value="BPTI-like"/>
    <property type="match status" value="13"/>
</dbReference>
<dbReference type="Pfam" id="PF00014">
    <property type="entry name" value="Kunitz_BPTI"/>
    <property type="match status" value="13"/>
</dbReference>
<evidence type="ECO:0000256" key="4">
    <source>
        <dbReference type="ARBA" id="ARBA00023157"/>
    </source>
</evidence>
<keyword evidence="2" id="KW-0732">Signal</keyword>
<keyword evidence="10" id="KW-1185">Reference proteome</keyword>
<dbReference type="PRINTS" id="PR00003">
    <property type="entry name" value="4DISULPHCORE"/>
</dbReference>
<name>A0ABQ9EWM7_TEGGR</name>
<dbReference type="Pfam" id="PF00095">
    <property type="entry name" value="WAP"/>
    <property type="match status" value="2"/>
</dbReference>
<feature type="domain" description="BPTI/Kunitz inhibitor" evidence="5">
    <location>
        <begin position="639"/>
        <end position="689"/>
    </location>
</feature>
<feature type="domain" description="BPTI/Kunitz inhibitor" evidence="5">
    <location>
        <begin position="357"/>
        <end position="407"/>
    </location>
</feature>
<dbReference type="CDD" id="cd22635">
    <property type="entry name" value="Kunitz_papilin"/>
    <property type="match status" value="1"/>
</dbReference>
<feature type="domain" description="Ig-like" evidence="6">
    <location>
        <begin position="1042"/>
        <end position="1139"/>
    </location>
</feature>
<dbReference type="SMART" id="SM00408">
    <property type="entry name" value="IGc2"/>
    <property type="match status" value="4"/>
</dbReference>
<dbReference type="CDD" id="cd22630">
    <property type="entry name" value="Kunitz_collagen_alpha6_VI"/>
    <property type="match status" value="1"/>
</dbReference>
<accession>A0ABQ9EWM7</accession>
<dbReference type="PANTHER" id="PTHR10083:SF328">
    <property type="entry name" value="TISSUE FACTOR PATHWAY INHIBITOR"/>
    <property type="match status" value="1"/>
</dbReference>
<keyword evidence="1" id="KW-0646">Protease inhibitor</keyword>
<feature type="domain" description="Ig-like" evidence="6">
    <location>
        <begin position="1227"/>
        <end position="1324"/>
    </location>
</feature>
<feature type="domain" description="BPTI/Kunitz inhibitor" evidence="5">
    <location>
        <begin position="906"/>
        <end position="956"/>
    </location>
</feature>
<dbReference type="Pfam" id="PF13927">
    <property type="entry name" value="Ig_3"/>
    <property type="match status" value="3"/>
</dbReference>
<feature type="domain" description="BPTI/Kunitz inhibitor" evidence="5">
    <location>
        <begin position="1171"/>
        <end position="1221"/>
    </location>
</feature>
<feature type="domain" description="BPTI/Kunitz inhibitor" evidence="5">
    <location>
        <begin position="766"/>
        <end position="817"/>
    </location>
</feature>
<dbReference type="InterPro" id="IPR007110">
    <property type="entry name" value="Ig-like_dom"/>
</dbReference>
<proteinExistence type="predicted"/>
<evidence type="ECO:0000313" key="10">
    <source>
        <dbReference type="Proteomes" id="UP001217089"/>
    </source>
</evidence>
<feature type="domain" description="Ig-like" evidence="6">
    <location>
        <begin position="1333"/>
        <end position="1406"/>
    </location>
</feature>
<feature type="domain" description="BPTI/Kunitz inhibitor" evidence="5">
    <location>
        <begin position="710"/>
        <end position="760"/>
    </location>
</feature>
<evidence type="ECO:0000259" key="6">
    <source>
        <dbReference type="PROSITE" id="PS50835"/>
    </source>
</evidence>
<evidence type="ECO:0008006" key="11">
    <source>
        <dbReference type="Google" id="ProtNLM"/>
    </source>
</evidence>
<evidence type="ECO:0000256" key="1">
    <source>
        <dbReference type="ARBA" id="ARBA00022690"/>
    </source>
</evidence>
<dbReference type="InterPro" id="IPR050098">
    <property type="entry name" value="TFPI/VKTCI-like"/>
</dbReference>
<dbReference type="CDD" id="cd00199">
    <property type="entry name" value="WAP"/>
    <property type="match status" value="2"/>
</dbReference>
<dbReference type="InterPro" id="IPR013783">
    <property type="entry name" value="Ig-like_fold"/>
</dbReference>
<feature type="domain" description="PLAC" evidence="7">
    <location>
        <begin position="1514"/>
        <end position="1553"/>
    </location>
</feature>
<evidence type="ECO:0000313" key="9">
    <source>
        <dbReference type="EMBL" id="KAJ8308387.1"/>
    </source>
</evidence>
<protein>
    <recommendedName>
        <fullName evidence="11">Papilin</fullName>
    </recommendedName>
</protein>
<keyword evidence="3" id="KW-0722">Serine protease inhibitor</keyword>
<dbReference type="SMART" id="SM00131">
    <property type="entry name" value="KU"/>
    <property type="match status" value="13"/>
</dbReference>
<dbReference type="Gene3D" id="4.10.410.10">
    <property type="entry name" value="Pancreatic trypsin inhibitor Kunitz domain"/>
    <property type="match status" value="13"/>
</dbReference>
<dbReference type="Pfam" id="PF07679">
    <property type="entry name" value="I-set"/>
    <property type="match status" value="1"/>
</dbReference>
<evidence type="ECO:0000259" key="8">
    <source>
        <dbReference type="PROSITE" id="PS51390"/>
    </source>
</evidence>
<comment type="caution">
    <text evidence="9">The sequence shown here is derived from an EMBL/GenBank/DDBJ whole genome shotgun (WGS) entry which is preliminary data.</text>
</comment>
<dbReference type="InterPro" id="IPR002223">
    <property type="entry name" value="Kunitz_BPTI"/>
</dbReference>
<dbReference type="Proteomes" id="UP001217089">
    <property type="component" value="Unassembled WGS sequence"/>
</dbReference>
<dbReference type="PROSITE" id="PS50900">
    <property type="entry name" value="PLAC"/>
    <property type="match status" value="1"/>
</dbReference>
<dbReference type="InterPro" id="IPR036645">
    <property type="entry name" value="Elafin-like_sf"/>
</dbReference>
<dbReference type="SMART" id="SM00217">
    <property type="entry name" value="WAP"/>
    <property type="match status" value="2"/>
</dbReference>
<feature type="domain" description="BPTI/Kunitz inhibitor" evidence="5">
    <location>
        <begin position="68"/>
        <end position="118"/>
    </location>
</feature>
<dbReference type="PROSITE" id="PS00280">
    <property type="entry name" value="BPTI_KUNITZ_1"/>
    <property type="match status" value="7"/>
</dbReference>
<feature type="domain" description="WAP" evidence="8">
    <location>
        <begin position="240"/>
        <end position="287"/>
    </location>
</feature>
<dbReference type="PROSITE" id="PS50835">
    <property type="entry name" value="IG_LIKE"/>
    <property type="match status" value="4"/>
</dbReference>
<dbReference type="Gene3D" id="2.60.40.10">
    <property type="entry name" value="Immunoglobulins"/>
    <property type="match status" value="4"/>
</dbReference>
<evidence type="ECO:0000256" key="2">
    <source>
        <dbReference type="ARBA" id="ARBA00022729"/>
    </source>
</evidence>
<dbReference type="PROSITE" id="PS51390">
    <property type="entry name" value="WAP"/>
    <property type="match status" value="2"/>
</dbReference>
<evidence type="ECO:0000259" key="7">
    <source>
        <dbReference type="PROSITE" id="PS50900"/>
    </source>
</evidence>
<dbReference type="InterPro" id="IPR003599">
    <property type="entry name" value="Ig_sub"/>
</dbReference>
<organism evidence="9 10">
    <name type="scientific">Tegillarca granosa</name>
    <name type="common">Malaysian cockle</name>
    <name type="synonym">Anadara granosa</name>
    <dbReference type="NCBI Taxonomy" id="220873"/>
    <lineage>
        <taxon>Eukaryota</taxon>
        <taxon>Metazoa</taxon>
        <taxon>Spiralia</taxon>
        <taxon>Lophotrochozoa</taxon>
        <taxon>Mollusca</taxon>
        <taxon>Bivalvia</taxon>
        <taxon>Autobranchia</taxon>
        <taxon>Pteriomorphia</taxon>
        <taxon>Arcoida</taxon>
        <taxon>Arcoidea</taxon>
        <taxon>Arcidae</taxon>
        <taxon>Tegillarca</taxon>
    </lineage>
</organism>
<evidence type="ECO:0000259" key="5">
    <source>
        <dbReference type="PROSITE" id="PS50279"/>
    </source>
</evidence>
<feature type="domain" description="BPTI/Kunitz inhibitor" evidence="5">
    <location>
        <begin position="835"/>
        <end position="878"/>
    </location>
</feature>
<dbReference type="InterPro" id="IPR013098">
    <property type="entry name" value="Ig_I-set"/>
</dbReference>
<dbReference type="InterPro" id="IPR036179">
    <property type="entry name" value="Ig-like_dom_sf"/>
</dbReference>
<dbReference type="CDD" id="cd22593">
    <property type="entry name" value="Kunitz_conkunitzin"/>
    <property type="match status" value="1"/>
</dbReference>
<dbReference type="InterPro" id="IPR010909">
    <property type="entry name" value="PLAC"/>
</dbReference>
<dbReference type="PRINTS" id="PR00759">
    <property type="entry name" value="BASICPTASE"/>
</dbReference>
<reference evidence="9 10" key="1">
    <citation type="submission" date="2022-12" db="EMBL/GenBank/DDBJ databases">
        <title>Chromosome-level genome of Tegillarca granosa.</title>
        <authorList>
            <person name="Kim J."/>
        </authorList>
    </citation>
    <scope>NUCLEOTIDE SEQUENCE [LARGE SCALE GENOMIC DNA]</scope>
    <source>
        <strain evidence="9">Teg-2019</strain>
        <tissue evidence="9">Adductor muscle</tissue>
    </source>
</reference>
<feature type="domain" description="Ig-like" evidence="6">
    <location>
        <begin position="1410"/>
        <end position="1507"/>
    </location>
</feature>
<gene>
    <name evidence="9" type="ORF">KUTeg_013261</name>
</gene>
<sequence>MVYAICRLDKSMGSCRKNFTVQWYYNHNKGSCLRFWYGGCDGNQNRFTTEKECLLACRSSSGTGTVDCQADADTGPCRASIPRWYYDSSSGTCSNFTYGGCDGNSNNFETKEACLYACGRRNTNTGTVNCMDDADTGPCRAAIPRWHYVPSTGDCEKFTYGGCDGNSNNFESREACMYTCGRRTGPIRTYYKPGNCPRRSNNSVGTCVEDCRSDVECSGSMKCCSNGCGHTCQMPASDSPYYKAGQCPPLRQGQAGTCAEDCRGDADCAGSQKCCSNGCGHSCMDPASSVVVTANICTLKNDRGPCSNYTIKWYYDTEHGGCKRFWYGSCGGNANRFHTQMECENNCTRPVSAGDVCSLPSVTGPCRASHKRWYYDSAERQCRQFVYGGCRGNANRFMTRAMCEAQCGGRGRLCSDYSYGCCPDGVTVARGPNFEGCPNACQSTTYGCCDDGTSVALGPNQEGCDEGSGDDDNFCEQSVHGCCSDGVTPAQGPNKEGCGEDKGDRDRIFGSSGTLFSFLFILNVAWKVPEVDVATTPSNGSTTPLTADVPGSGMVVVAVMITGSILRLSVRKACKYLAPVPVCQQPKVVGRCRAAVPRYFYNLSTRVCERFIYGGCDGNQNNFETKEQCERTCPVEDFCQLAPEKGSCKSRIRRWYYEPSTGKCREFLYGGCKGNSNNFETRESCERICGDEMEITDETTTVAPREEDVCRMREESGRCRANIPRWFYDYTEGVCKQFTYGGCEGNKNNFETKEQCENFCSRERVCRTYVNPAIQCLAYIKRWKYDPVMRDCSEFVYGGCGGNSNNFGSRDSCVRKCAPERLPSNRTETRLTWRGPCLAAVPRWYHNAESGQCEQFTYGGCRGNHNNFEDLETCQKYCGDSGTIIIPEGSGDDNYTTSIDSEFAYCHLSMDGGNGLAAIPAWYYDHLSGQCRQFYYGGDGGNNNRFESRETCEASCSRDSRQTTPYPYPTDICRQPRSQGNGVGYEIVWFFDQSQNDCGRFVYTGEGGNGNRFATSEECRRRCVSGYVTPAPATTTPRPTYPTETVDIAIQGSSLVQNGETISLTCTASAKANSVSEDITWYKDGVNLNQNIRAYMKIKQTYKNGNLTSVLEIGNAREKDHGVYLCRTADMRNIGQYVSILGFDPVTDVHVTDSPVTTVTDPVVEVEFDVCDEQSSRGPCSDYAVKWFFNRTRNQCQRFWYGGCGGNANRFENEKDCQQTCIYRVQPPVRPGGNDDDLIRGDYTSISGKSGQDVTLYCSFYKPGTNTYVTWYRSGFRIQPDNQFVVSPNGTLIIREITQQDAGSYACRVANGNVLSYTQRFRVTIEVPIGIFPTPKTIIVRPGENAFLHCQAYGSPQPTVSWSRYKNNAVISVSDGRFFVFKNGTLIIYNVREEDKDVYVCVASNGISSPAQRILKLEIRESLRAEIEQTNRQLIAGDRLYLRCKTYGYPTPNVIWEKLGVPLESSGRLTVVGEHLRISNITVDDGGLYTCIASNNEEKAEDSITITISPRDSLNNTCVDKLPLYRCRLIKAAPLCGYTLYSNACCKTCRRDRMMG</sequence>
<keyword evidence="4" id="KW-1015">Disulfide bond</keyword>
<dbReference type="Pfam" id="PF08686">
    <property type="entry name" value="PLAC"/>
    <property type="match status" value="1"/>
</dbReference>
<dbReference type="SMART" id="SM00409">
    <property type="entry name" value="IG"/>
    <property type="match status" value="4"/>
</dbReference>
<dbReference type="Gene3D" id="4.10.75.10">
    <property type="entry name" value="Elafin-like"/>
    <property type="match status" value="2"/>
</dbReference>
<feature type="domain" description="BPTI/Kunitz inhibitor" evidence="5">
    <location>
        <begin position="297"/>
        <end position="347"/>
    </location>
</feature>